<gene>
    <name evidence="1" type="ORF">Patl1_19223</name>
</gene>
<evidence type="ECO:0000313" key="2">
    <source>
        <dbReference type="Proteomes" id="UP001164250"/>
    </source>
</evidence>
<proteinExistence type="predicted"/>
<protein>
    <submittedName>
        <fullName evidence="1">Uncharacterized protein</fullName>
    </submittedName>
</protein>
<accession>A0ACC1BXU3</accession>
<organism evidence="1 2">
    <name type="scientific">Pistacia atlantica</name>
    <dbReference type="NCBI Taxonomy" id="434234"/>
    <lineage>
        <taxon>Eukaryota</taxon>
        <taxon>Viridiplantae</taxon>
        <taxon>Streptophyta</taxon>
        <taxon>Embryophyta</taxon>
        <taxon>Tracheophyta</taxon>
        <taxon>Spermatophyta</taxon>
        <taxon>Magnoliopsida</taxon>
        <taxon>eudicotyledons</taxon>
        <taxon>Gunneridae</taxon>
        <taxon>Pentapetalae</taxon>
        <taxon>rosids</taxon>
        <taxon>malvids</taxon>
        <taxon>Sapindales</taxon>
        <taxon>Anacardiaceae</taxon>
        <taxon>Pistacia</taxon>
    </lineage>
</organism>
<comment type="caution">
    <text evidence="1">The sequence shown here is derived from an EMBL/GenBank/DDBJ whole genome shotgun (WGS) entry which is preliminary data.</text>
</comment>
<sequence length="50" mass="5662">MGSNHVQQLGITRPISLGGPTEFDVIKTRELEEYLQDVNLCESQEEAERT</sequence>
<dbReference type="EMBL" id="CM047898">
    <property type="protein sequence ID" value="KAJ0104503.1"/>
    <property type="molecule type" value="Genomic_DNA"/>
</dbReference>
<reference evidence="2" key="1">
    <citation type="journal article" date="2023" name="G3 (Bethesda)">
        <title>Genome assembly and association tests identify interacting loci associated with vigor, precocity, and sex in interspecific pistachio rootstocks.</title>
        <authorList>
            <person name="Palmer W."/>
            <person name="Jacygrad E."/>
            <person name="Sagayaradj S."/>
            <person name="Cavanaugh K."/>
            <person name="Han R."/>
            <person name="Bertier L."/>
            <person name="Beede B."/>
            <person name="Kafkas S."/>
            <person name="Golino D."/>
            <person name="Preece J."/>
            <person name="Michelmore R."/>
        </authorList>
    </citation>
    <scope>NUCLEOTIDE SEQUENCE [LARGE SCALE GENOMIC DNA]</scope>
</reference>
<dbReference type="Proteomes" id="UP001164250">
    <property type="component" value="Chromosome 2"/>
</dbReference>
<name>A0ACC1BXU3_9ROSI</name>
<keyword evidence="2" id="KW-1185">Reference proteome</keyword>
<evidence type="ECO:0000313" key="1">
    <source>
        <dbReference type="EMBL" id="KAJ0104503.1"/>
    </source>
</evidence>